<protein>
    <recommendedName>
        <fullName evidence="1">Large ribosomal subunit protein mL46 N-terminal domain-containing protein</fullName>
    </recommendedName>
</protein>
<dbReference type="InterPro" id="IPR021757">
    <property type="entry name" value="Ribosomal_mL46_N"/>
</dbReference>
<accession>A0A813T297</accession>
<name>A0A813T297_9BILA</name>
<evidence type="ECO:0000313" key="2">
    <source>
        <dbReference type="EMBL" id="CAF0805276.1"/>
    </source>
</evidence>
<dbReference type="Proteomes" id="UP000663879">
    <property type="component" value="Unassembled WGS sequence"/>
</dbReference>
<dbReference type="InterPro" id="IPR040008">
    <property type="entry name" value="Ribosomal_mL46"/>
</dbReference>
<proteinExistence type="predicted"/>
<feature type="domain" description="Large ribosomal subunit protein mL46 N-terminal" evidence="1">
    <location>
        <begin position="41"/>
        <end position="129"/>
    </location>
</feature>
<evidence type="ECO:0000313" key="3">
    <source>
        <dbReference type="Proteomes" id="UP000663879"/>
    </source>
</evidence>
<dbReference type="PANTHER" id="PTHR13124:SF12">
    <property type="entry name" value="LARGE RIBOSOMAL SUBUNIT PROTEIN ML46"/>
    <property type="match status" value="1"/>
</dbReference>
<reference evidence="2" key="1">
    <citation type="submission" date="2021-02" db="EMBL/GenBank/DDBJ databases">
        <authorList>
            <person name="Nowell W R."/>
        </authorList>
    </citation>
    <scope>NUCLEOTIDE SEQUENCE</scope>
    <source>
        <strain evidence="2">Ploen Becks lab</strain>
    </source>
</reference>
<keyword evidence="3" id="KW-1185">Reference proteome</keyword>
<evidence type="ECO:0000259" key="1">
    <source>
        <dbReference type="Pfam" id="PF11788"/>
    </source>
</evidence>
<dbReference type="AlphaFoldDB" id="A0A813T297"/>
<dbReference type="Gene3D" id="3.90.79.10">
    <property type="entry name" value="Nucleoside Triphosphate Pyrophosphohydrolase"/>
    <property type="match status" value="1"/>
</dbReference>
<comment type="caution">
    <text evidence="2">The sequence shown here is derived from an EMBL/GenBank/DDBJ whole genome shotgun (WGS) entry which is preliminary data.</text>
</comment>
<dbReference type="EMBL" id="CAJNOC010000806">
    <property type="protein sequence ID" value="CAF0805276.1"/>
    <property type="molecule type" value="Genomic_DNA"/>
</dbReference>
<dbReference type="PANTHER" id="PTHR13124">
    <property type="entry name" value="39S RIBOSOMAL PROTEIN L46, MITOCHONDRIAL PRECURSOR-RELATED"/>
    <property type="match status" value="1"/>
</dbReference>
<dbReference type="GO" id="GO:0005762">
    <property type="term" value="C:mitochondrial large ribosomal subunit"/>
    <property type="evidence" value="ECO:0007669"/>
    <property type="project" value="TreeGrafter"/>
</dbReference>
<dbReference type="GO" id="GO:0003735">
    <property type="term" value="F:structural constituent of ribosome"/>
    <property type="evidence" value="ECO:0007669"/>
    <property type="project" value="InterPro"/>
</dbReference>
<organism evidence="2 3">
    <name type="scientific">Brachionus calyciflorus</name>
    <dbReference type="NCBI Taxonomy" id="104777"/>
    <lineage>
        <taxon>Eukaryota</taxon>
        <taxon>Metazoa</taxon>
        <taxon>Spiralia</taxon>
        <taxon>Gnathifera</taxon>
        <taxon>Rotifera</taxon>
        <taxon>Eurotatoria</taxon>
        <taxon>Monogononta</taxon>
        <taxon>Pseudotrocha</taxon>
        <taxon>Ploima</taxon>
        <taxon>Brachionidae</taxon>
        <taxon>Brachionus</taxon>
    </lineage>
</organism>
<dbReference type="OrthoDB" id="194611at2759"/>
<dbReference type="Pfam" id="PF11788">
    <property type="entry name" value="MRP-L46"/>
    <property type="match status" value="1"/>
</dbReference>
<gene>
    <name evidence="2" type="ORF">OXX778_LOCUS6683</name>
</gene>
<sequence>MLVKKSRFILNSIFGLNINGKKFLGTVVDSKTEPLKALSTKLYASVCVERMPIITCDMNDLENRYSNLINEINVRRSLLSNHELRHLKDLERAKKKKGNDDEQELVIETAVDYEDKQLKQLKSFNFTKRNTSAEFDKENAQNPNKKLLLQNIDYILDKKLILLVSEPNSSVWQLPKVDVSLNDVSLRQTAERAIRDLNEKLEVDFLGNAPVGVFKSKQDSLIEKQYFFKAQYKSGAQFLASSKFDFVWIRKDELKDFIKNKDYLECLNNFILDF</sequence>